<evidence type="ECO:0000259" key="3">
    <source>
        <dbReference type="PROSITE" id="PS50076"/>
    </source>
</evidence>
<dbReference type="AlphaFoldDB" id="A0A4R6H547"/>
<sequence length="97" mass="10785">MSDPYLTLGVTAKATDADIEAAYRAGVKRHPPERDPQRFEALRSAYEALRTRRERLGYELFDTSPPTVSDILDKAAPTGKPRRPDPAQFAALLRGES</sequence>
<organism evidence="4 5">
    <name type="scientific">Halomonas ventosae</name>
    <dbReference type="NCBI Taxonomy" id="229007"/>
    <lineage>
        <taxon>Bacteria</taxon>
        <taxon>Pseudomonadati</taxon>
        <taxon>Pseudomonadota</taxon>
        <taxon>Gammaproteobacteria</taxon>
        <taxon>Oceanospirillales</taxon>
        <taxon>Halomonadaceae</taxon>
        <taxon>Halomonas</taxon>
    </lineage>
</organism>
<feature type="region of interest" description="Disordered" evidence="2">
    <location>
        <begin position="67"/>
        <end position="86"/>
    </location>
</feature>
<dbReference type="CDD" id="cd06257">
    <property type="entry name" value="DnaJ"/>
    <property type="match status" value="1"/>
</dbReference>
<evidence type="ECO:0000256" key="2">
    <source>
        <dbReference type="SAM" id="MobiDB-lite"/>
    </source>
</evidence>
<keyword evidence="5" id="KW-1185">Reference proteome</keyword>
<dbReference type="InterPro" id="IPR001623">
    <property type="entry name" value="DnaJ_domain"/>
</dbReference>
<reference evidence="4 5" key="1">
    <citation type="submission" date="2019-03" db="EMBL/GenBank/DDBJ databases">
        <title>Freshwater and sediment microbial communities from various areas in North America, analyzing microbe dynamics in response to fracking.</title>
        <authorList>
            <person name="Lamendella R."/>
        </authorList>
    </citation>
    <scope>NUCLEOTIDE SEQUENCE [LARGE SCALE GENOMIC DNA]</scope>
    <source>
        <strain evidence="4 5">1_TX</strain>
    </source>
</reference>
<dbReference type="PROSITE" id="PS50076">
    <property type="entry name" value="DNAJ_2"/>
    <property type="match status" value="1"/>
</dbReference>
<comment type="caution">
    <text evidence="4">The sequence shown here is derived from an EMBL/GenBank/DDBJ whole genome shotgun (WGS) entry which is preliminary data.</text>
</comment>
<proteinExistence type="predicted"/>
<evidence type="ECO:0000256" key="1">
    <source>
        <dbReference type="ARBA" id="ARBA00023186"/>
    </source>
</evidence>
<dbReference type="SMART" id="SM00271">
    <property type="entry name" value="DnaJ"/>
    <property type="match status" value="1"/>
</dbReference>
<dbReference type="Gene3D" id="1.10.287.110">
    <property type="entry name" value="DnaJ domain"/>
    <property type="match status" value="1"/>
</dbReference>
<evidence type="ECO:0000313" key="4">
    <source>
        <dbReference type="EMBL" id="TDO02525.1"/>
    </source>
</evidence>
<keyword evidence="1" id="KW-0143">Chaperone</keyword>
<dbReference type="OrthoDB" id="5771095at2"/>
<accession>A0A4R6H547</accession>
<protein>
    <submittedName>
        <fullName evidence="4">DnaJ-like protein</fullName>
    </submittedName>
</protein>
<dbReference type="Pfam" id="PF00226">
    <property type="entry name" value="DnaJ"/>
    <property type="match status" value="1"/>
</dbReference>
<dbReference type="Proteomes" id="UP000295150">
    <property type="component" value="Unassembled WGS sequence"/>
</dbReference>
<feature type="domain" description="J" evidence="3">
    <location>
        <begin position="3"/>
        <end position="62"/>
    </location>
</feature>
<gene>
    <name evidence="4" type="ORF">DFO68_12032</name>
</gene>
<name>A0A4R6H547_9GAMM</name>
<dbReference type="SUPFAM" id="SSF46565">
    <property type="entry name" value="Chaperone J-domain"/>
    <property type="match status" value="1"/>
</dbReference>
<dbReference type="InterPro" id="IPR036869">
    <property type="entry name" value="J_dom_sf"/>
</dbReference>
<evidence type="ECO:0000313" key="5">
    <source>
        <dbReference type="Proteomes" id="UP000295150"/>
    </source>
</evidence>
<dbReference type="RefSeq" id="WP_133484008.1">
    <property type="nucleotide sequence ID" value="NZ_SNWH01000020.1"/>
</dbReference>
<dbReference type="EMBL" id="SNWH01000020">
    <property type="protein sequence ID" value="TDO02525.1"/>
    <property type="molecule type" value="Genomic_DNA"/>
</dbReference>